<dbReference type="SUPFAM" id="SSF53335">
    <property type="entry name" value="S-adenosyl-L-methionine-dependent methyltransferases"/>
    <property type="match status" value="1"/>
</dbReference>
<name>A0A9X0CKQ8_9CNID</name>
<dbReference type="Proteomes" id="UP001163046">
    <property type="component" value="Unassembled WGS sequence"/>
</dbReference>
<accession>A0A9X0CKQ8</accession>
<evidence type="ECO:0008006" key="3">
    <source>
        <dbReference type="Google" id="ProtNLM"/>
    </source>
</evidence>
<dbReference type="GO" id="GO:0008757">
    <property type="term" value="F:S-adenosylmethionine-dependent methyltransferase activity"/>
    <property type="evidence" value="ECO:0007669"/>
    <property type="project" value="InterPro"/>
</dbReference>
<dbReference type="CDD" id="cd02440">
    <property type="entry name" value="AdoMet_MTases"/>
    <property type="match status" value="1"/>
</dbReference>
<dbReference type="InterPro" id="IPR029063">
    <property type="entry name" value="SAM-dependent_MTases_sf"/>
</dbReference>
<comment type="caution">
    <text evidence="1">The sequence shown here is derived from an EMBL/GenBank/DDBJ whole genome shotgun (WGS) entry which is preliminary data.</text>
</comment>
<reference evidence="1" key="1">
    <citation type="submission" date="2023-01" db="EMBL/GenBank/DDBJ databases">
        <title>Genome assembly of the deep-sea coral Lophelia pertusa.</title>
        <authorList>
            <person name="Herrera S."/>
            <person name="Cordes E."/>
        </authorList>
    </citation>
    <scope>NUCLEOTIDE SEQUENCE</scope>
    <source>
        <strain evidence="1">USNM1676648</strain>
        <tissue evidence="1">Polyp</tissue>
    </source>
</reference>
<proteinExistence type="predicted"/>
<protein>
    <recommendedName>
        <fullName evidence="3">Methyltransferase domain-containing protein</fullName>
    </recommendedName>
</protein>
<gene>
    <name evidence="1" type="ORF">OS493_025440</name>
</gene>
<evidence type="ECO:0000313" key="1">
    <source>
        <dbReference type="EMBL" id="KAJ7356331.1"/>
    </source>
</evidence>
<evidence type="ECO:0000313" key="2">
    <source>
        <dbReference type="Proteomes" id="UP001163046"/>
    </source>
</evidence>
<dbReference type="EMBL" id="MU827322">
    <property type="protein sequence ID" value="KAJ7356331.1"/>
    <property type="molecule type" value="Genomic_DNA"/>
</dbReference>
<dbReference type="Gene3D" id="3.40.50.150">
    <property type="entry name" value="Vaccinia Virus protein VP39"/>
    <property type="match status" value="1"/>
</dbReference>
<sequence length="269" mass="30619">MMDTPNDLSSVKGNTDSKTDHYRSLAKSYDFITKERSEAKFASLLKYLDIQPDHIVVDIGSGTGCLAEKVFEKFQLKNPIWCVEPCAEMQEVAKKRRGVLPIQKTAGEFFKDSVDSDQRFDRVMCIAAAHHFGDPVKIYKSIKSCLSPGGVLVMELLKPEANNTYPFFTKAEKGLDTILVGAKENICTCLRLANFDVEVLEERMDFGVTKSKWYDMLRGRFYSSLRELNDVEIEEGIDELERGKLKDLKLQDHIVISNTFNIFIAKKEH</sequence>
<dbReference type="Pfam" id="PF13489">
    <property type="entry name" value="Methyltransf_23"/>
    <property type="match status" value="1"/>
</dbReference>
<keyword evidence="2" id="KW-1185">Reference proteome</keyword>
<dbReference type="OrthoDB" id="445007at2759"/>
<organism evidence="1 2">
    <name type="scientific">Desmophyllum pertusum</name>
    <dbReference type="NCBI Taxonomy" id="174260"/>
    <lineage>
        <taxon>Eukaryota</taxon>
        <taxon>Metazoa</taxon>
        <taxon>Cnidaria</taxon>
        <taxon>Anthozoa</taxon>
        <taxon>Hexacorallia</taxon>
        <taxon>Scleractinia</taxon>
        <taxon>Caryophylliina</taxon>
        <taxon>Caryophylliidae</taxon>
        <taxon>Desmophyllum</taxon>
    </lineage>
</organism>
<dbReference type="AlphaFoldDB" id="A0A9X0CKQ8"/>